<proteinExistence type="predicted"/>
<dbReference type="AlphaFoldDB" id="A0A834BWW4"/>
<name>A0A834BWW4_ORYME</name>
<organism evidence="2 3">
    <name type="scientific">Oryzias melastigma</name>
    <name type="common">Marine medaka</name>
    <dbReference type="NCBI Taxonomy" id="30732"/>
    <lineage>
        <taxon>Eukaryota</taxon>
        <taxon>Metazoa</taxon>
        <taxon>Chordata</taxon>
        <taxon>Craniata</taxon>
        <taxon>Vertebrata</taxon>
        <taxon>Euteleostomi</taxon>
        <taxon>Actinopterygii</taxon>
        <taxon>Neopterygii</taxon>
        <taxon>Teleostei</taxon>
        <taxon>Neoteleostei</taxon>
        <taxon>Acanthomorphata</taxon>
        <taxon>Ovalentaria</taxon>
        <taxon>Atherinomorphae</taxon>
        <taxon>Beloniformes</taxon>
        <taxon>Adrianichthyidae</taxon>
        <taxon>Oryziinae</taxon>
        <taxon>Oryzias</taxon>
    </lineage>
</organism>
<feature type="compositionally biased region" description="Low complexity" evidence="1">
    <location>
        <begin position="110"/>
        <end position="123"/>
    </location>
</feature>
<gene>
    <name evidence="2" type="ORF">FQA47_013621</name>
</gene>
<comment type="caution">
    <text evidence="2">The sequence shown here is derived from an EMBL/GenBank/DDBJ whole genome shotgun (WGS) entry which is preliminary data.</text>
</comment>
<dbReference type="Proteomes" id="UP000646548">
    <property type="component" value="Unassembled WGS sequence"/>
</dbReference>
<sequence>MGVSYVLLLRPRRQRLSGSEAVLADWGGPGGRTGQRKLDRKKKQSSADLLRAERLNVRLPAGRPATTYRHGGVSASGGTSGKKVEKIAEVTSGRPQVGLGPRDKRRRVMRVSAAAGRSAASQL</sequence>
<evidence type="ECO:0000313" key="2">
    <source>
        <dbReference type="EMBL" id="KAF6718885.1"/>
    </source>
</evidence>
<evidence type="ECO:0000313" key="3">
    <source>
        <dbReference type="Proteomes" id="UP000646548"/>
    </source>
</evidence>
<accession>A0A834BWW4</accession>
<reference evidence="2" key="1">
    <citation type="journal article" name="BMC Genomics">
        <title>Long-read sequencing and de novo genome assembly of marine medaka (Oryzias melastigma).</title>
        <authorList>
            <person name="Liang P."/>
            <person name="Saqib H.S.A."/>
            <person name="Ni X."/>
            <person name="Shen Y."/>
        </authorList>
    </citation>
    <scope>NUCLEOTIDE SEQUENCE</scope>
    <source>
        <strain evidence="2">Bigg-433</strain>
    </source>
</reference>
<feature type="region of interest" description="Disordered" evidence="1">
    <location>
        <begin position="25"/>
        <end position="46"/>
    </location>
</feature>
<dbReference type="EMBL" id="WKFB01000677">
    <property type="protein sequence ID" value="KAF6718885.1"/>
    <property type="molecule type" value="Genomic_DNA"/>
</dbReference>
<feature type="region of interest" description="Disordered" evidence="1">
    <location>
        <begin position="62"/>
        <end position="123"/>
    </location>
</feature>
<feature type="compositionally biased region" description="Basic residues" evidence="1">
    <location>
        <begin position="34"/>
        <end position="44"/>
    </location>
</feature>
<evidence type="ECO:0000256" key="1">
    <source>
        <dbReference type="SAM" id="MobiDB-lite"/>
    </source>
</evidence>
<protein>
    <submittedName>
        <fullName evidence="2">Uncharacterized protein</fullName>
    </submittedName>
</protein>